<proteinExistence type="predicted"/>
<evidence type="ECO:0000256" key="1">
    <source>
        <dbReference type="SAM" id="MobiDB-lite"/>
    </source>
</evidence>
<evidence type="ECO:0000313" key="2">
    <source>
        <dbReference type="EMBL" id="SQC19796.1"/>
    </source>
</evidence>
<organism evidence="2 3">
    <name type="scientific">Klebsiella pneumoniae</name>
    <dbReference type="NCBI Taxonomy" id="573"/>
    <lineage>
        <taxon>Bacteria</taxon>
        <taxon>Pseudomonadati</taxon>
        <taxon>Pseudomonadota</taxon>
        <taxon>Gammaproteobacteria</taxon>
        <taxon>Enterobacterales</taxon>
        <taxon>Enterobacteriaceae</taxon>
        <taxon>Klebsiella/Raoultella group</taxon>
        <taxon>Klebsiella</taxon>
        <taxon>Klebsiella pneumoniae complex</taxon>
    </lineage>
</organism>
<name>A0A2X3D5Q6_KLEPN</name>
<protein>
    <submittedName>
        <fullName evidence="2">Uncharacterized protein</fullName>
    </submittedName>
</protein>
<feature type="region of interest" description="Disordered" evidence="1">
    <location>
        <begin position="1"/>
        <end position="97"/>
    </location>
</feature>
<reference evidence="2 3" key="1">
    <citation type="submission" date="2018-06" db="EMBL/GenBank/DDBJ databases">
        <authorList>
            <consortium name="Pathogen Informatics"/>
            <person name="Doyle S."/>
        </authorList>
    </citation>
    <scope>NUCLEOTIDE SEQUENCE [LARGE SCALE GENOMIC DNA]</scope>
    <source>
        <strain evidence="2 3">NCTC9601</strain>
    </source>
</reference>
<dbReference type="AlphaFoldDB" id="A0A2X3D5Q6"/>
<sequence>MIASTPASGPEADRTHENQPPDSHVDPAQHIKQAAHQQGEGPQHHAAHDVAGGEEGEQQRQHRGGQRPGEDDGQGDADLRKVIAERPVPEAVPDEHPRQVAANLLQAGGQLLAADAELQKNQT</sequence>
<feature type="compositionally biased region" description="Basic and acidic residues" evidence="1">
    <location>
        <begin position="11"/>
        <end position="29"/>
    </location>
</feature>
<dbReference type="EMBL" id="UASN01000022">
    <property type="protein sequence ID" value="SQC19796.1"/>
    <property type="molecule type" value="Genomic_DNA"/>
</dbReference>
<evidence type="ECO:0000313" key="3">
    <source>
        <dbReference type="Proteomes" id="UP000251123"/>
    </source>
</evidence>
<gene>
    <name evidence="2" type="ORF">NCTC9601_06191</name>
</gene>
<dbReference type="Proteomes" id="UP000251123">
    <property type="component" value="Unassembled WGS sequence"/>
</dbReference>
<accession>A0A2X3D5Q6</accession>
<feature type="compositionally biased region" description="Basic and acidic residues" evidence="1">
    <location>
        <begin position="77"/>
        <end position="97"/>
    </location>
</feature>